<dbReference type="Pfam" id="PF07542">
    <property type="entry name" value="ATP12"/>
    <property type="match status" value="1"/>
</dbReference>
<proteinExistence type="inferred from homology"/>
<evidence type="ECO:0000256" key="5">
    <source>
        <dbReference type="ARBA" id="ARBA00023186"/>
    </source>
</evidence>
<dbReference type="PANTHER" id="PTHR21013">
    <property type="entry name" value="ATP SYNTHASE MITOCHONDRIAL F1 COMPLEX ASSEMBLY FACTOR 2/ATP12 PROTEIN, MITOCHONDRIAL PRECURSOR"/>
    <property type="match status" value="1"/>
</dbReference>
<dbReference type="SUPFAM" id="SSF160909">
    <property type="entry name" value="ATP12-like"/>
    <property type="match status" value="1"/>
</dbReference>
<evidence type="ECO:0008006" key="7">
    <source>
        <dbReference type="Google" id="ProtNLM"/>
    </source>
</evidence>
<keyword evidence="3" id="KW-0809">Transit peptide</keyword>
<keyword evidence="5" id="KW-0143">Chaperone</keyword>
<dbReference type="GO" id="GO:0043461">
    <property type="term" value="P:proton-transporting ATP synthase complex assembly"/>
    <property type="evidence" value="ECO:0007669"/>
    <property type="project" value="InterPro"/>
</dbReference>
<dbReference type="Gene3D" id="1.10.3580.10">
    <property type="entry name" value="ATP12 ATPase"/>
    <property type="match status" value="1"/>
</dbReference>
<dbReference type="InterPro" id="IPR023335">
    <property type="entry name" value="ATP12_ortho_dom_sf"/>
</dbReference>
<dbReference type="GO" id="GO:0005739">
    <property type="term" value="C:mitochondrion"/>
    <property type="evidence" value="ECO:0007669"/>
    <property type="project" value="UniProtKB-SubCell"/>
</dbReference>
<sequence>MTTSTGRSGLPKRFYETVSLAEGAGGFSVLLDGRPVKTPGRRPLAVPLPTAAEIIAAEWEAQRERIDPASMPMTRLVNTVIEAIADDPVPVRDDIGRYVETDLLFYRAGSPERLVQRQREGWDPVLDWAKDNFGGRFILAEGVMHVAQPPASLEAFRGRLAKVDDPFRIAAMHQATTLTGSALLALAVAEGRLSAEEAWSLGHLDEDWNIEQWGADEEAAARRGQRWEEMRVAAVFLGRP</sequence>
<comment type="caution">
    <text evidence="6">The sequence shown here is derived from an EMBL/GenBank/DDBJ whole genome shotgun (WGS) entry which is preliminary data.</text>
</comment>
<comment type="subcellular location">
    <subcellularLocation>
        <location evidence="1">Mitochondrion</location>
    </subcellularLocation>
</comment>
<evidence type="ECO:0000313" key="6">
    <source>
        <dbReference type="EMBL" id="KKO04517.1"/>
    </source>
</evidence>
<dbReference type="EMBL" id="LAZR01000022">
    <property type="protein sequence ID" value="KKO04517.1"/>
    <property type="molecule type" value="Genomic_DNA"/>
</dbReference>
<dbReference type="PANTHER" id="PTHR21013:SF10">
    <property type="entry name" value="ATP SYNTHASE MITOCHONDRIAL F1 COMPLEX ASSEMBLY FACTOR 2"/>
    <property type="match status" value="1"/>
</dbReference>
<keyword evidence="4" id="KW-0496">Mitochondrion</keyword>
<gene>
    <name evidence="6" type="ORF">LCGC14_0083430</name>
</gene>
<evidence type="ECO:0000256" key="3">
    <source>
        <dbReference type="ARBA" id="ARBA00022946"/>
    </source>
</evidence>
<comment type="similarity">
    <text evidence="2">Belongs to the ATP12 family.</text>
</comment>
<dbReference type="InterPro" id="IPR042272">
    <property type="entry name" value="ATP12_ATP_synth-F1-assembly_N"/>
</dbReference>
<protein>
    <recommendedName>
        <fullName evidence="7">ATPase</fullName>
    </recommendedName>
</protein>
<evidence type="ECO:0000256" key="4">
    <source>
        <dbReference type="ARBA" id="ARBA00023128"/>
    </source>
</evidence>
<name>A0A0F9XYI0_9ZZZZ</name>
<dbReference type="Gene3D" id="3.30.2180.10">
    <property type="entry name" value="ATP12-like"/>
    <property type="match status" value="1"/>
</dbReference>
<organism evidence="6">
    <name type="scientific">marine sediment metagenome</name>
    <dbReference type="NCBI Taxonomy" id="412755"/>
    <lineage>
        <taxon>unclassified sequences</taxon>
        <taxon>metagenomes</taxon>
        <taxon>ecological metagenomes</taxon>
    </lineage>
</organism>
<dbReference type="AlphaFoldDB" id="A0A0F9XYI0"/>
<accession>A0A0F9XYI0</accession>
<evidence type="ECO:0000256" key="1">
    <source>
        <dbReference type="ARBA" id="ARBA00004173"/>
    </source>
</evidence>
<reference evidence="6" key="1">
    <citation type="journal article" date="2015" name="Nature">
        <title>Complex archaea that bridge the gap between prokaryotes and eukaryotes.</title>
        <authorList>
            <person name="Spang A."/>
            <person name="Saw J.H."/>
            <person name="Jorgensen S.L."/>
            <person name="Zaremba-Niedzwiedzka K."/>
            <person name="Martijn J."/>
            <person name="Lind A.E."/>
            <person name="van Eijk R."/>
            <person name="Schleper C."/>
            <person name="Guy L."/>
            <person name="Ettema T.J."/>
        </authorList>
    </citation>
    <scope>NUCLEOTIDE SEQUENCE</scope>
</reference>
<dbReference type="InterPro" id="IPR011419">
    <property type="entry name" value="ATP12_ATP_synth-F1-assembly"/>
</dbReference>
<evidence type="ECO:0000256" key="2">
    <source>
        <dbReference type="ARBA" id="ARBA00008231"/>
    </source>
</evidence>